<name>A0AAV2NF75_9HYME</name>
<evidence type="ECO:0000259" key="1">
    <source>
        <dbReference type="Pfam" id="PF13847"/>
    </source>
</evidence>
<dbReference type="EMBL" id="OZ034837">
    <property type="protein sequence ID" value="CAL1678714.1"/>
    <property type="molecule type" value="Genomic_DNA"/>
</dbReference>
<dbReference type="InterPro" id="IPR025714">
    <property type="entry name" value="Methyltranfer_dom"/>
</dbReference>
<accession>A0AAV2NF75</accession>
<evidence type="ECO:0000313" key="2">
    <source>
        <dbReference type="EMBL" id="CAL1678714.1"/>
    </source>
</evidence>
<organism evidence="2 3">
    <name type="scientific">Lasius platythorax</name>
    <dbReference type="NCBI Taxonomy" id="488582"/>
    <lineage>
        <taxon>Eukaryota</taxon>
        <taxon>Metazoa</taxon>
        <taxon>Ecdysozoa</taxon>
        <taxon>Arthropoda</taxon>
        <taxon>Hexapoda</taxon>
        <taxon>Insecta</taxon>
        <taxon>Pterygota</taxon>
        <taxon>Neoptera</taxon>
        <taxon>Endopterygota</taxon>
        <taxon>Hymenoptera</taxon>
        <taxon>Apocrita</taxon>
        <taxon>Aculeata</taxon>
        <taxon>Formicoidea</taxon>
        <taxon>Formicidae</taxon>
        <taxon>Formicinae</taxon>
        <taxon>Lasius</taxon>
        <taxon>Lasius</taxon>
    </lineage>
</organism>
<dbReference type="SUPFAM" id="SSF53335">
    <property type="entry name" value="S-adenosyl-L-methionine-dependent methyltransferases"/>
    <property type="match status" value="1"/>
</dbReference>
<proteinExistence type="predicted"/>
<sequence>MFRIIASSLRIHPSDGGKFIQLPERYYKIMVNPEQYVSFDKMCKSNVSHIISEFAKDLKNISGKCMDVGCGPGDITRDILLPVLNSKATIIGTDIMENVVEYANKTYGDNKRLKFEMLDIQTKKLPKKYISEFDHIFSFHALQWCNDICQTFENIYCMLRPGKTMLILSIARCKALYEPMEIMAQDIRYAPYMGDKKKYVGSFHYSARPRKELKELLEDIGFQVHHCSHREMSNCTSTEIFMSMVTSQYTFAFLDKMPHNLREEFKNELEHMFKEIKVKQYRDRQGNYKLHDEEKEMNIPAAYSILVAYAQKNVS</sequence>
<dbReference type="AlphaFoldDB" id="A0AAV2NF75"/>
<feature type="domain" description="Methyltransferase" evidence="1">
    <location>
        <begin position="64"/>
        <end position="188"/>
    </location>
</feature>
<reference evidence="2" key="1">
    <citation type="submission" date="2024-04" db="EMBL/GenBank/DDBJ databases">
        <authorList>
            <consortium name="Molecular Ecology Group"/>
        </authorList>
    </citation>
    <scope>NUCLEOTIDE SEQUENCE</scope>
</reference>
<protein>
    <recommendedName>
        <fullName evidence="1">Methyltransferase domain-containing protein</fullName>
    </recommendedName>
</protein>
<gene>
    <name evidence="2" type="ORF">LPLAT_LOCUS4508</name>
</gene>
<dbReference type="InterPro" id="IPR029063">
    <property type="entry name" value="SAM-dependent_MTases_sf"/>
</dbReference>
<dbReference type="PANTHER" id="PTHR43861:SF1">
    <property type="entry name" value="TRANS-ACONITATE 2-METHYLTRANSFERASE"/>
    <property type="match status" value="1"/>
</dbReference>
<keyword evidence="3" id="KW-1185">Reference proteome</keyword>
<dbReference type="Proteomes" id="UP001497644">
    <property type="component" value="Chromosome 14"/>
</dbReference>
<dbReference type="CDD" id="cd02440">
    <property type="entry name" value="AdoMet_MTases"/>
    <property type="match status" value="1"/>
</dbReference>
<dbReference type="PANTHER" id="PTHR43861">
    <property type="entry name" value="TRANS-ACONITATE 2-METHYLTRANSFERASE-RELATED"/>
    <property type="match status" value="1"/>
</dbReference>
<dbReference type="Pfam" id="PF13847">
    <property type="entry name" value="Methyltransf_31"/>
    <property type="match status" value="1"/>
</dbReference>
<dbReference type="Gene3D" id="3.40.50.150">
    <property type="entry name" value="Vaccinia Virus protein VP39"/>
    <property type="match status" value="1"/>
</dbReference>
<evidence type="ECO:0000313" key="3">
    <source>
        <dbReference type="Proteomes" id="UP001497644"/>
    </source>
</evidence>